<proteinExistence type="predicted"/>
<feature type="region of interest" description="Disordered" evidence="1">
    <location>
        <begin position="85"/>
        <end position="109"/>
    </location>
</feature>
<protein>
    <recommendedName>
        <fullName evidence="2">UBA domain-containing protein</fullName>
    </recommendedName>
</protein>
<feature type="domain" description="UBA" evidence="2">
    <location>
        <begin position="156"/>
        <end position="196"/>
    </location>
</feature>
<feature type="region of interest" description="Disordered" evidence="1">
    <location>
        <begin position="125"/>
        <end position="159"/>
    </location>
</feature>
<dbReference type="InterPro" id="IPR015940">
    <property type="entry name" value="UBA"/>
</dbReference>
<evidence type="ECO:0000259" key="2">
    <source>
        <dbReference type="PROSITE" id="PS50030"/>
    </source>
</evidence>
<keyword evidence="4" id="KW-1185">Reference proteome</keyword>
<evidence type="ECO:0000256" key="1">
    <source>
        <dbReference type="SAM" id="MobiDB-lite"/>
    </source>
</evidence>
<name>A0ABP0D6M9_9PEZI</name>
<feature type="compositionally biased region" description="Low complexity" evidence="1">
    <location>
        <begin position="7"/>
        <end position="20"/>
    </location>
</feature>
<organism evidence="3 4">
    <name type="scientific">Sporothrix epigloea</name>
    <dbReference type="NCBI Taxonomy" id="1892477"/>
    <lineage>
        <taxon>Eukaryota</taxon>
        <taxon>Fungi</taxon>
        <taxon>Dikarya</taxon>
        <taxon>Ascomycota</taxon>
        <taxon>Pezizomycotina</taxon>
        <taxon>Sordariomycetes</taxon>
        <taxon>Sordariomycetidae</taxon>
        <taxon>Ophiostomatales</taxon>
        <taxon>Ophiostomataceae</taxon>
        <taxon>Sporothrix</taxon>
    </lineage>
</organism>
<comment type="caution">
    <text evidence="3">The sequence shown here is derived from an EMBL/GenBank/DDBJ whole genome shotgun (WGS) entry which is preliminary data.</text>
</comment>
<feature type="compositionally biased region" description="Polar residues" evidence="1">
    <location>
        <begin position="91"/>
        <end position="100"/>
    </location>
</feature>
<evidence type="ECO:0000313" key="3">
    <source>
        <dbReference type="EMBL" id="CAK7263767.1"/>
    </source>
</evidence>
<reference evidence="3 4" key="1">
    <citation type="submission" date="2024-01" db="EMBL/GenBank/DDBJ databases">
        <authorList>
            <person name="Allen C."/>
            <person name="Tagirdzhanova G."/>
        </authorList>
    </citation>
    <scope>NUCLEOTIDE SEQUENCE [LARGE SCALE GENOMIC DNA]</scope>
    <source>
        <strain evidence="3 4">CBS 119000</strain>
    </source>
</reference>
<dbReference type="InterPro" id="IPR009060">
    <property type="entry name" value="UBA-like_sf"/>
</dbReference>
<dbReference type="EMBL" id="CAWUON010000004">
    <property type="protein sequence ID" value="CAK7263767.1"/>
    <property type="molecule type" value="Genomic_DNA"/>
</dbReference>
<dbReference type="SUPFAM" id="SSF46934">
    <property type="entry name" value="UBA-like"/>
    <property type="match status" value="1"/>
</dbReference>
<dbReference type="Gene3D" id="1.10.8.10">
    <property type="entry name" value="DNA helicase RuvA subunit, C-terminal domain"/>
    <property type="match status" value="1"/>
</dbReference>
<dbReference type="SMART" id="SM00165">
    <property type="entry name" value="UBA"/>
    <property type="match status" value="1"/>
</dbReference>
<dbReference type="Proteomes" id="UP001642502">
    <property type="component" value="Unassembled WGS sequence"/>
</dbReference>
<evidence type="ECO:0000313" key="4">
    <source>
        <dbReference type="Proteomes" id="UP001642502"/>
    </source>
</evidence>
<gene>
    <name evidence="3" type="ORF">SEPCBS119000_000653</name>
</gene>
<accession>A0ABP0D6M9</accession>
<dbReference type="Pfam" id="PF00627">
    <property type="entry name" value="UBA"/>
    <property type="match status" value="1"/>
</dbReference>
<sequence>MDGIFNAPAASAPAAPTSEDSAFDELDDDFEGLEDAREGSADDEFAAVNGSTLDDFQSAFDSSPTGKLDSHTSLGVDSSYDFSALGAPSASGATTQNADSGNAPAGHTDWFSFAADTAKPAATDAIPAAEDTSASTVEGSARPAALNRMDTQESTTNDDPILQKLTSMGYARSVALDALEKYNYNVDRAANFLANES</sequence>
<dbReference type="PROSITE" id="PS50030">
    <property type="entry name" value="UBA"/>
    <property type="match status" value="1"/>
</dbReference>
<feature type="region of interest" description="Disordered" evidence="1">
    <location>
        <begin position="1"/>
        <end position="23"/>
    </location>
</feature>